<dbReference type="EMBL" id="CAADFO010000071">
    <property type="protein sequence ID" value="VFK30828.1"/>
    <property type="molecule type" value="Genomic_DNA"/>
</dbReference>
<dbReference type="Pfam" id="PF10053">
    <property type="entry name" value="DUF2290"/>
    <property type="match status" value="1"/>
</dbReference>
<gene>
    <name evidence="1" type="ORF">BECKMB1821G_GA0114241_10714</name>
    <name evidence="3" type="ORF">BECKMB1821H_GA0114242_105911</name>
    <name evidence="2" type="ORF">BECKMB1821I_GA0114274_107011</name>
</gene>
<dbReference type="EMBL" id="CAADGH010000059">
    <property type="protein sequence ID" value="VFK76491.1"/>
    <property type="molecule type" value="Genomic_DNA"/>
</dbReference>
<dbReference type="AlphaFoldDB" id="A0A450XNV7"/>
<protein>
    <submittedName>
        <fullName evidence="1">Uncharacterized conserved protein (DUF2290)</fullName>
    </submittedName>
</protein>
<evidence type="ECO:0000313" key="2">
    <source>
        <dbReference type="EMBL" id="VFK34387.1"/>
    </source>
</evidence>
<reference evidence="1" key="1">
    <citation type="submission" date="2019-02" db="EMBL/GenBank/DDBJ databases">
        <authorList>
            <person name="Gruber-Vodicka R. H."/>
            <person name="Seah K. B. B."/>
        </authorList>
    </citation>
    <scope>NUCLEOTIDE SEQUENCE</scope>
    <source>
        <strain evidence="1">BECK_BZ197</strain>
        <strain evidence="3">BECK_BZ198</strain>
        <strain evidence="2">BECK_BZ199</strain>
    </source>
</reference>
<sequence>MKNIVPFPLRFDFDSREEVFVEVEHPKSHLTMGQYENCRIPVSAPLTPYHFIGFILRNFYNTAYRKYSTELSAFTHCFETSIIAHEMDLLYVRVPS</sequence>
<name>A0A450XNV7_9GAMM</name>
<evidence type="ECO:0000313" key="3">
    <source>
        <dbReference type="EMBL" id="VFK76491.1"/>
    </source>
</evidence>
<dbReference type="EMBL" id="CAADFQ010000070">
    <property type="protein sequence ID" value="VFK34387.1"/>
    <property type="molecule type" value="Genomic_DNA"/>
</dbReference>
<dbReference type="InterPro" id="IPR018742">
    <property type="entry name" value="DUF2290"/>
</dbReference>
<evidence type="ECO:0000313" key="1">
    <source>
        <dbReference type="EMBL" id="VFK30828.1"/>
    </source>
</evidence>
<accession>A0A450XNV7</accession>
<organism evidence="1">
    <name type="scientific">Candidatus Kentrum sp. MB</name>
    <dbReference type="NCBI Taxonomy" id="2138164"/>
    <lineage>
        <taxon>Bacteria</taxon>
        <taxon>Pseudomonadati</taxon>
        <taxon>Pseudomonadota</taxon>
        <taxon>Gammaproteobacteria</taxon>
        <taxon>Candidatus Kentrum</taxon>
    </lineage>
</organism>
<proteinExistence type="predicted"/>